<dbReference type="PATRIC" id="fig|317.175.peg.2557"/>
<evidence type="ECO:0000313" key="2">
    <source>
        <dbReference type="Proteomes" id="UP000028631"/>
    </source>
</evidence>
<proteinExistence type="predicted"/>
<name>A0A085VIY6_PSESX</name>
<protein>
    <submittedName>
        <fullName evidence="1">Uncharacterized protein</fullName>
    </submittedName>
</protein>
<sequence>MTAAIARNTNAVQFTTITDFVLGDQITFAGSLAFDNVQVNFGATPTSLSNALTAALLGVPNNTARWFIYDSNTYIVENADGVAGFSNGDIVVKLSGTVNLSTATATSGSLFAGA</sequence>
<reference evidence="1 2" key="1">
    <citation type="submission" date="2014-07" db="EMBL/GenBank/DDBJ databases">
        <title>Draft Genome Sequences of Environmental Pseudomonas syringae strains.</title>
        <authorList>
            <person name="Baltrus D.A."/>
            <person name="Berge O."/>
            <person name="Morris C."/>
        </authorList>
    </citation>
    <scope>NUCLEOTIDE SEQUENCE [LARGE SCALE GENOMIC DNA]</scope>
    <source>
        <strain evidence="1 2">GAW0119</strain>
    </source>
</reference>
<accession>A0A085VIY6</accession>
<evidence type="ECO:0000313" key="1">
    <source>
        <dbReference type="EMBL" id="KFE55399.1"/>
    </source>
</evidence>
<keyword evidence="2" id="KW-1185">Reference proteome</keyword>
<dbReference type="EMBL" id="JPQU01000034">
    <property type="protein sequence ID" value="KFE55399.1"/>
    <property type="molecule type" value="Genomic_DNA"/>
</dbReference>
<dbReference type="AlphaFoldDB" id="A0A085VIY6"/>
<gene>
    <name evidence="1" type="ORF">IV01_12290</name>
</gene>
<organism evidence="1 2">
    <name type="scientific">Pseudomonas syringae</name>
    <dbReference type="NCBI Taxonomy" id="317"/>
    <lineage>
        <taxon>Bacteria</taxon>
        <taxon>Pseudomonadati</taxon>
        <taxon>Pseudomonadota</taxon>
        <taxon>Gammaproteobacteria</taxon>
        <taxon>Pseudomonadales</taxon>
        <taxon>Pseudomonadaceae</taxon>
        <taxon>Pseudomonas</taxon>
    </lineage>
</organism>
<dbReference type="Proteomes" id="UP000028631">
    <property type="component" value="Unassembled WGS sequence"/>
</dbReference>
<comment type="caution">
    <text evidence="1">The sequence shown here is derived from an EMBL/GenBank/DDBJ whole genome shotgun (WGS) entry which is preliminary data.</text>
</comment>